<protein>
    <submittedName>
        <fullName evidence="1">Uncharacterized protein</fullName>
    </submittedName>
</protein>
<sequence length="82" mass="9714">MELPGKININFLFNTKIDIFVANKSSWMMTFNKMLSAPSDIIKIISNHLTNKEKIRLTMISKLMDLFKFEFMYHEKVDIIKI</sequence>
<reference evidence="1" key="1">
    <citation type="journal article" date="2020" name="Nature">
        <title>Giant virus diversity and host interactions through global metagenomics.</title>
        <authorList>
            <person name="Schulz F."/>
            <person name="Roux S."/>
            <person name="Paez-Espino D."/>
            <person name="Jungbluth S."/>
            <person name="Walsh D.A."/>
            <person name="Denef V.J."/>
            <person name="McMahon K.D."/>
            <person name="Konstantinidis K.T."/>
            <person name="Eloe-Fadrosh E.A."/>
            <person name="Kyrpides N.C."/>
            <person name="Woyke T."/>
        </authorList>
    </citation>
    <scope>NUCLEOTIDE SEQUENCE</scope>
    <source>
        <strain evidence="1">GVMAG-M-3300020192-26</strain>
    </source>
</reference>
<organism evidence="1">
    <name type="scientific">viral metagenome</name>
    <dbReference type="NCBI Taxonomy" id="1070528"/>
    <lineage>
        <taxon>unclassified sequences</taxon>
        <taxon>metagenomes</taxon>
        <taxon>organismal metagenomes</taxon>
    </lineage>
</organism>
<proteinExistence type="predicted"/>
<name>A0A6C0C7C5_9ZZZZ</name>
<dbReference type="AlphaFoldDB" id="A0A6C0C7C5"/>
<dbReference type="EMBL" id="MN739354">
    <property type="protein sequence ID" value="QHT00321.1"/>
    <property type="molecule type" value="Genomic_DNA"/>
</dbReference>
<accession>A0A6C0C7C5</accession>
<evidence type="ECO:0000313" key="1">
    <source>
        <dbReference type="EMBL" id="QHT00321.1"/>
    </source>
</evidence>